<comment type="caution">
    <text evidence="7">The sequence shown here is derived from an EMBL/GenBank/DDBJ whole genome shotgun (WGS) entry which is preliminary data.</text>
</comment>
<keyword evidence="5" id="KW-0539">Nucleus</keyword>
<comment type="subcellular location">
    <subcellularLocation>
        <location evidence="1">Nucleus</location>
    </subcellularLocation>
</comment>
<dbReference type="SUPFAM" id="SSF140996">
    <property type="entry name" value="Hermes dimerisation domain"/>
    <property type="match status" value="1"/>
</dbReference>
<feature type="compositionally biased region" description="Polar residues" evidence="6">
    <location>
        <begin position="14"/>
        <end position="65"/>
    </location>
</feature>
<feature type="non-terminal residue" evidence="7">
    <location>
        <position position="291"/>
    </location>
</feature>
<evidence type="ECO:0000256" key="3">
    <source>
        <dbReference type="ARBA" id="ARBA00022771"/>
    </source>
</evidence>
<dbReference type="PANTHER" id="PTHR46481">
    <property type="entry name" value="ZINC FINGER BED DOMAIN-CONTAINING PROTEIN 4"/>
    <property type="match status" value="1"/>
</dbReference>
<organism evidence="7 8">
    <name type="scientific">Gigaspora margarita</name>
    <dbReference type="NCBI Taxonomy" id="4874"/>
    <lineage>
        <taxon>Eukaryota</taxon>
        <taxon>Fungi</taxon>
        <taxon>Fungi incertae sedis</taxon>
        <taxon>Mucoromycota</taxon>
        <taxon>Glomeromycotina</taxon>
        <taxon>Glomeromycetes</taxon>
        <taxon>Diversisporales</taxon>
        <taxon>Gigasporaceae</taxon>
        <taxon>Gigaspora</taxon>
    </lineage>
</organism>
<evidence type="ECO:0000256" key="5">
    <source>
        <dbReference type="ARBA" id="ARBA00023242"/>
    </source>
</evidence>
<gene>
    <name evidence="7" type="ORF">GMARGA_LOCUS10604</name>
</gene>
<keyword evidence="4" id="KW-0862">Zinc</keyword>
<protein>
    <submittedName>
        <fullName evidence="7">11472_t:CDS:1</fullName>
    </submittedName>
</protein>
<dbReference type="Proteomes" id="UP000789901">
    <property type="component" value="Unassembled WGS sequence"/>
</dbReference>
<evidence type="ECO:0000256" key="4">
    <source>
        <dbReference type="ARBA" id="ARBA00022833"/>
    </source>
</evidence>
<dbReference type="PANTHER" id="PTHR46481:SF10">
    <property type="entry name" value="ZINC FINGER BED DOMAIN-CONTAINING PROTEIN 39"/>
    <property type="match status" value="1"/>
</dbReference>
<keyword evidence="2" id="KW-0479">Metal-binding</keyword>
<feature type="region of interest" description="Disordered" evidence="6">
    <location>
        <begin position="1"/>
        <end position="69"/>
    </location>
</feature>
<evidence type="ECO:0000313" key="8">
    <source>
        <dbReference type="Proteomes" id="UP000789901"/>
    </source>
</evidence>
<evidence type="ECO:0000256" key="6">
    <source>
        <dbReference type="SAM" id="MobiDB-lite"/>
    </source>
</evidence>
<dbReference type="InterPro" id="IPR052035">
    <property type="entry name" value="ZnF_BED_domain_contain"/>
</dbReference>
<evidence type="ECO:0000313" key="7">
    <source>
        <dbReference type="EMBL" id="CAG8674326.1"/>
    </source>
</evidence>
<name>A0ABN7UTT5_GIGMA</name>
<reference evidence="7 8" key="1">
    <citation type="submission" date="2021-06" db="EMBL/GenBank/DDBJ databases">
        <authorList>
            <person name="Kallberg Y."/>
            <person name="Tangrot J."/>
            <person name="Rosling A."/>
        </authorList>
    </citation>
    <scope>NUCLEOTIDE SEQUENCE [LARGE SCALE GENOMIC DNA]</scope>
    <source>
        <strain evidence="7 8">120-4 pot B 10/14</strain>
    </source>
</reference>
<sequence>MMNAKKRKSKDLTDPNTISNSDTNPEDNNTSSDKSLSGDNINTDLNSITDHSNETSNTDHSNKNSAKTKLRKNSSWVWQYFCRRHPSQKWKTRENCTVIVKSKKAPNGQQECGQLVKTQGSTGNFQTHLNAHGITKPTKAIEIIAQLTITEMFHHAAGQNTHQKESINRALVKWIVTNLQPLYVLKSDSFVKFIHTLNPYYKLPSDKHIKLLIHQNYNNSTAHSRSGYIGISCFINSNYELKEVILAIKYVPYSHDAISIKAKLEKKWLLQIKHAIKLMEATINADNDYNI</sequence>
<accession>A0ABN7UTT5</accession>
<evidence type="ECO:0000256" key="2">
    <source>
        <dbReference type="ARBA" id="ARBA00022723"/>
    </source>
</evidence>
<evidence type="ECO:0000256" key="1">
    <source>
        <dbReference type="ARBA" id="ARBA00004123"/>
    </source>
</evidence>
<keyword evidence="3" id="KW-0863">Zinc-finger</keyword>
<proteinExistence type="predicted"/>
<dbReference type="EMBL" id="CAJVQB010005971">
    <property type="protein sequence ID" value="CAG8674326.1"/>
    <property type="molecule type" value="Genomic_DNA"/>
</dbReference>
<keyword evidence="8" id="KW-1185">Reference proteome</keyword>